<dbReference type="AlphaFoldDB" id="A0A1I1S9E0"/>
<keyword evidence="3" id="KW-1185">Reference proteome</keyword>
<sequence>MKSLISNVLAALSLVSFSTIADVNLAEGYQTPEEVVEYGSKYEKIIKTLSTNSYELNNCQITAINYFRQPEETVYRSHIAQCTYVVPKQGIHFINDYADVSIDIYYNQTHLLHHEGDVTVRYFTVY</sequence>
<name>A0A1I1S9E0_9GAMM</name>
<organism evidence="2 3">
    <name type="scientific">Pseudoalteromonas denitrificans DSM 6059</name>
    <dbReference type="NCBI Taxonomy" id="1123010"/>
    <lineage>
        <taxon>Bacteria</taxon>
        <taxon>Pseudomonadati</taxon>
        <taxon>Pseudomonadota</taxon>
        <taxon>Gammaproteobacteria</taxon>
        <taxon>Alteromonadales</taxon>
        <taxon>Pseudoalteromonadaceae</taxon>
        <taxon>Pseudoalteromonas</taxon>
    </lineage>
</organism>
<evidence type="ECO:0000313" key="2">
    <source>
        <dbReference type="EMBL" id="SFD41228.1"/>
    </source>
</evidence>
<keyword evidence="1" id="KW-0732">Signal</keyword>
<evidence type="ECO:0000256" key="1">
    <source>
        <dbReference type="SAM" id="SignalP"/>
    </source>
</evidence>
<dbReference type="RefSeq" id="WP_091989932.1">
    <property type="nucleotide sequence ID" value="NZ_FOLO01000055.1"/>
</dbReference>
<dbReference type="EMBL" id="FOLO01000055">
    <property type="protein sequence ID" value="SFD41228.1"/>
    <property type="molecule type" value="Genomic_DNA"/>
</dbReference>
<evidence type="ECO:0000313" key="3">
    <source>
        <dbReference type="Proteomes" id="UP000198862"/>
    </source>
</evidence>
<proteinExistence type="predicted"/>
<accession>A0A1I1S9E0</accession>
<dbReference type="Proteomes" id="UP000198862">
    <property type="component" value="Unassembled WGS sequence"/>
</dbReference>
<dbReference type="OrthoDB" id="6292687at2"/>
<gene>
    <name evidence="2" type="ORF">SAMN02745724_04448</name>
</gene>
<feature type="chain" id="PRO_5011498283" evidence="1">
    <location>
        <begin position="22"/>
        <end position="126"/>
    </location>
</feature>
<protein>
    <submittedName>
        <fullName evidence="2">Uncharacterized protein</fullName>
    </submittedName>
</protein>
<reference evidence="2 3" key="1">
    <citation type="submission" date="2016-10" db="EMBL/GenBank/DDBJ databases">
        <authorList>
            <person name="de Groot N.N."/>
        </authorList>
    </citation>
    <scope>NUCLEOTIDE SEQUENCE [LARGE SCALE GENOMIC DNA]</scope>
    <source>
        <strain evidence="2 3">DSM 6059</strain>
    </source>
</reference>
<feature type="signal peptide" evidence="1">
    <location>
        <begin position="1"/>
        <end position="21"/>
    </location>
</feature>